<dbReference type="PANTHER" id="PTHR10543:SF89">
    <property type="entry name" value="CAROTENOID 9,10(9',10')-CLEAVAGE DIOXYGENASE 1"/>
    <property type="match status" value="1"/>
</dbReference>
<dbReference type="GO" id="GO:0016121">
    <property type="term" value="P:carotene catabolic process"/>
    <property type="evidence" value="ECO:0007669"/>
    <property type="project" value="TreeGrafter"/>
</dbReference>
<reference evidence="6" key="1">
    <citation type="journal article" date="2020" name="Nature">
        <title>Giant virus diversity and host interactions through global metagenomics.</title>
        <authorList>
            <person name="Schulz F."/>
            <person name="Roux S."/>
            <person name="Paez-Espino D."/>
            <person name="Jungbluth S."/>
            <person name="Walsh D.A."/>
            <person name="Denef V.J."/>
            <person name="McMahon K.D."/>
            <person name="Konstantinidis K.T."/>
            <person name="Eloe-Fadrosh E.A."/>
            <person name="Kyrpides N.C."/>
            <person name="Woyke T."/>
        </authorList>
    </citation>
    <scope>NUCLEOTIDE SEQUENCE</scope>
    <source>
        <strain evidence="6">GVMAG-S-3300012000-57</strain>
    </source>
</reference>
<evidence type="ECO:0000256" key="1">
    <source>
        <dbReference type="ARBA" id="ARBA00001954"/>
    </source>
</evidence>
<dbReference type="EMBL" id="MN740900">
    <property type="protein sequence ID" value="QHU17274.1"/>
    <property type="molecule type" value="Genomic_DNA"/>
</dbReference>
<comment type="cofactor">
    <cofactor evidence="1">
        <name>Fe(2+)</name>
        <dbReference type="ChEBI" id="CHEBI:29033"/>
    </cofactor>
</comment>
<evidence type="ECO:0000256" key="2">
    <source>
        <dbReference type="ARBA" id="ARBA00006787"/>
    </source>
</evidence>
<dbReference type="InterPro" id="IPR004294">
    <property type="entry name" value="Carotenoid_Oase"/>
</dbReference>
<keyword evidence="5" id="KW-0408">Iron</keyword>
<evidence type="ECO:0000256" key="5">
    <source>
        <dbReference type="ARBA" id="ARBA00023004"/>
    </source>
</evidence>
<organism evidence="6">
    <name type="scientific">viral metagenome</name>
    <dbReference type="NCBI Taxonomy" id="1070528"/>
    <lineage>
        <taxon>unclassified sequences</taxon>
        <taxon>metagenomes</taxon>
        <taxon>organismal metagenomes</taxon>
    </lineage>
</organism>
<dbReference type="PANTHER" id="PTHR10543">
    <property type="entry name" value="BETA-CAROTENE DIOXYGENASE"/>
    <property type="match status" value="1"/>
</dbReference>
<keyword evidence="3" id="KW-0479">Metal-binding</keyword>
<comment type="similarity">
    <text evidence="2">Belongs to the carotenoid oxygenase family.</text>
</comment>
<dbReference type="AlphaFoldDB" id="A0A6C0KLQ8"/>
<sequence length="465" mass="53583">MSFMFDFCVIITITQNNQFYLRKDLDISKYIPNMHVSILFVLFPFATSFKWFPRSLSPPPIQNGFFGTIGPNVETTKVKSLAELFTGDGVIQGVFFKNGKPTFARHVIKTHKIVANESDDAMTLFCKYALYKAGMYPYNTIGVANTALMALSKPVDENTTAMYAIYERDLPYLVHLYHNTSTIATVKKMDAFYPEIQELSGHSKMVTNIFETLDYHVFAKTVDFFQMNENLNTVLRVNTLNMRYIPVVHDFISTPSKYIVMDSPLVFDFFRLFVKKIPVVFRANLPSFFHVLDKANHKVESYEVVRGYYIFHYATCEEFEDVIEICAPVYENLDFSELNICGKYRKMVLDKKTKQVRVVFHPELESLNLDFPIKTGDGKIVLRNIENKKVNGFVMVDGLKIVKKWLYDNVFFMGEHVVVGDVLMSFCVRDGANYLCMLHMRNDSIEFLSCSMDLTMGFHSTAIVM</sequence>
<protein>
    <submittedName>
        <fullName evidence="6">Uncharacterized protein</fullName>
    </submittedName>
</protein>
<evidence type="ECO:0000313" key="6">
    <source>
        <dbReference type="EMBL" id="QHU17274.1"/>
    </source>
</evidence>
<dbReference type="GO" id="GO:0046872">
    <property type="term" value="F:metal ion binding"/>
    <property type="evidence" value="ECO:0007669"/>
    <property type="project" value="UniProtKB-KW"/>
</dbReference>
<dbReference type="GO" id="GO:0010436">
    <property type="term" value="F:carotenoid dioxygenase activity"/>
    <property type="evidence" value="ECO:0007669"/>
    <property type="project" value="TreeGrafter"/>
</dbReference>
<dbReference type="Pfam" id="PF03055">
    <property type="entry name" value="RPE65"/>
    <property type="match status" value="1"/>
</dbReference>
<keyword evidence="4" id="KW-0560">Oxidoreductase</keyword>
<name>A0A6C0KLQ8_9ZZZZ</name>
<evidence type="ECO:0000256" key="4">
    <source>
        <dbReference type="ARBA" id="ARBA00023002"/>
    </source>
</evidence>
<proteinExistence type="inferred from homology"/>
<accession>A0A6C0KLQ8</accession>
<evidence type="ECO:0000256" key="3">
    <source>
        <dbReference type="ARBA" id="ARBA00022723"/>
    </source>
</evidence>